<feature type="binding site" evidence="9">
    <location>
        <position position="279"/>
    </location>
    <ligand>
        <name>NADPH</name>
        <dbReference type="ChEBI" id="CHEBI:57783"/>
    </ligand>
</feature>
<keyword evidence="4 9" id="KW-0560">Oxidoreductase</keyword>
<dbReference type="NCBIfam" id="NF000942">
    <property type="entry name" value="PRK00094.1-4"/>
    <property type="match status" value="1"/>
</dbReference>
<evidence type="ECO:0000256" key="1">
    <source>
        <dbReference type="ARBA" id="ARBA00011009"/>
    </source>
</evidence>
<dbReference type="Proteomes" id="UP000032214">
    <property type="component" value="Unassembled WGS sequence"/>
</dbReference>
<dbReference type="GO" id="GO:0005829">
    <property type="term" value="C:cytosol"/>
    <property type="evidence" value="ECO:0007669"/>
    <property type="project" value="TreeGrafter"/>
</dbReference>
<dbReference type="PANTHER" id="PTHR11728:SF1">
    <property type="entry name" value="GLYCEROL-3-PHOSPHATE DEHYDROGENASE [NAD(+)] 2, CHLOROPLASTIC"/>
    <property type="match status" value="1"/>
</dbReference>
<dbReference type="Pfam" id="PF01210">
    <property type="entry name" value="NAD_Gly3P_dh_N"/>
    <property type="match status" value="1"/>
</dbReference>
<proteinExistence type="inferred from homology"/>
<evidence type="ECO:0000259" key="15">
    <source>
        <dbReference type="Pfam" id="PF07479"/>
    </source>
</evidence>
<dbReference type="STRING" id="1306947.J120_01085"/>
<evidence type="ECO:0000256" key="10">
    <source>
        <dbReference type="PIRSR" id="PIRSR000114-1"/>
    </source>
</evidence>
<dbReference type="AlphaFoldDB" id="A0A0D2I2X6"/>
<feature type="binding site" evidence="11">
    <location>
        <begin position="10"/>
        <end position="15"/>
    </location>
    <ligand>
        <name>NAD(+)</name>
        <dbReference type="ChEBI" id="CHEBI:57540"/>
    </ligand>
</feature>
<evidence type="ECO:0000256" key="9">
    <source>
        <dbReference type="HAMAP-Rule" id="MF_00394"/>
    </source>
</evidence>
<keyword evidence="17" id="KW-1185">Reference proteome</keyword>
<dbReference type="eggNOG" id="COG0240">
    <property type="taxonomic scope" value="Bacteria"/>
</dbReference>
<comment type="pathway">
    <text evidence="9">Membrane lipid metabolism; glycerophospholipid metabolism.</text>
</comment>
<evidence type="ECO:0000313" key="16">
    <source>
        <dbReference type="EMBL" id="KIX85545.1"/>
    </source>
</evidence>
<evidence type="ECO:0000256" key="3">
    <source>
        <dbReference type="ARBA" id="ARBA00022857"/>
    </source>
</evidence>
<comment type="similarity">
    <text evidence="1 9 12">Belongs to the NAD-dependent glycerol-3-phosphate dehydrogenase family.</text>
</comment>
<evidence type="ECO:0000256" key="13">
    <source>
        <dbReference type="RuleBase" id="RU000439"/>
    </source>
</evidence>
<feature type="binding site" evidence="9">
    <location>
        <position position="282"/>
    </location>
    <ligand>
        <name>NADPH</name>
        <dbReference type="ChEBI" id="CHEBI:57783"/>
    </ligand>
</feature>
<dbReference type="InterPro" id="IPR006168">
    <property type="entry name" value="G3P_DH_NAD-dep"/>
</dbReference>
<comment type="caution">
    <text evidence="9">Lacks conserved residue(s) required for the propagation of feature annotation.</text>
</comment>
<keyword evidence="9" id="KW-0963">Cytoplasm</keyword>
<dbReference type="GO" id="GO:0005975">
    <property type="term" value="P:carbohydrate metabolic process"/>
    <property type="evidence" value="ECO:0007669"/>
    <property type="project" value="InterPro"/>
</dbReference>
<dbReference type="FunFam" id="3.40.50.720:FF:000019">
    <property type="entry name" value="Glycerol-3-phosphate dehydrogenase [NAD(P)+]"/>
    <property type="match status" value="1"/>
</dbReference>
<feature type="active site" description="Proton acceptor" evidence="9 10">
    <location>
        <position position="192"/>
    </location>
</feature>
<reference evidence="16 17" key="1">
    <citation type="journal article" date="2013" name="Proc. Natl. Acad. Sci. U.S.A.">
        <title>Candidate phylum TM6 genome recovered from a hospital sink biofilm provides genomic insights into this uncultivated phylum.</title>
        <authorList>
            <person name="McLean J.S."/>
            <person name="Lombardo M.J."/>
            <person name="Badger J.H."/>
            <person name="Edlund A."/>
            <person name="Novotny M."/>
            <person name="Yee-Greenbaum J."/>
            <person name="Vyahhi N."/>
            <person name="Hall A.P."/>
            <person name="Yang Y."/>
            <person name="Dupont C.L."/>
            <person name="Ziegler M.G."/>
            <person name="Chitsaz H."/>
            <person name="Allen A.E."/>
            <person name="Yooseph S."/>
            <person name="Tesler G."/>
            <person name="Pevzner P.A."/>
            <person name="Friedman R.M."/>
            <person name="Nealson K.H."/>
            <person name="Venter J.C."/>
            <person name="Lasken R.S."/>
        </authorList>
    </citation>
    <scope>NUCLEOTIDE SEQUENCE [LARGE SCALE GENOMIC DNA]</scope>
    <source>
        <strain evidence="16 17">TM6SC1</strain>
    </source>
</reference>
<feature type="binding site" evidence="9">
    <location>
        <position position="51"/>
    </location>
    <ligand>
        <name>NADPH</name>
        <dbReference type="ChEBI" id="CHEBI:57783"/>
    </ligand>
</feature>
<evidence type="ECO:0000259" key="14">
    <source>
        <dbReference type="Pfam" id="PF01210"/>
    </source>
</evidence>
<feature type="domain" description="Glycerol-3-phosphate dehydrogenase NAD-dependent C-terminal" evidence="15">
    <location>
        <begin position="181"/>
        <end position="321"/>
    </location>
</feature>
<feature type="binding site" evidence="9">
    <location>
        <position position="257"/>
    </location>
    <ligand>
        <name>sn-glycerol 3-phosphate</name>
        <dbReference type="ChEBI" id="CHEBI:57597"/>
    </ligand>
</feature>
<feature type="binding site" evidence="9">
    <location>
        <position position="108"/>
    </location>
    <ligand>
        <name>NADPH</name>
        <dbReference type="ChEBI" id="CHEBI:57783"/>
    </ligand>
</feature>
<evidence type="ECO:0000256" key="4">
    <source>
        <dbReference type="ARBA" id="ARBA00023002"/>
    </source>
</evidence>
<feature type="binding site" evidence="9">
    <location>
        <position position="192"/>
    </location>
    <ligand>
        <name>sn-glycerol 3-phosphate</name>
        <dbReference type="ChEBI" id="CHEBI:57597"/>
    </ligand>
</feature>
<evidence type="ECO:0000256" key="11">
    <source>
        <dbReference type="PIRSR" id="PIRSR000114-3"/>
    </source>
</evidence>
<dbReference type="InterPro" id="IPR013328">
    <property type="entry name" value="6PGD_dom2"/>
</dbReference>
<evidence type="ECO:0000256" key="6">
    <source>
        <dbReference type="ARBA" id="ARBA00023098"/>
    </source>
</evidence>
<dbReference type="Gene3D" id="3.40.50.720">
    <property type="entry name" value="NAD(P)-binding Rossmann-like Domain"/>
    <property type="match status" value="1"/>
</dbReference>
<comment type="subcellular location">
    <subcellularLocation>
        <location evidence="9">Cytoplasm</location>
    </subcellularLocation>
</comment>
<dbReference type="GO" id="GO:0141152">
    <property type="term" value="F:glycerol-3-phosphate dehydrogenase (NAD+) activity"/>
    <property type="evidence" value="ECO:0007669"/>
    <property type="project" value="RHEA"/>
</dbReference>
<dbReference type="PANTHER" id="PTHR11728">
    <property type="entry name" value="GLYCEROL-3-PHOSPHATE DEHYDROGENASE"/>
    <property type="match status" value="1"/>
</dbReference>
<dbReference type="GO" id="GO:0046168">
    <property type="term" value="P:glycerol-3-phosphate catabolic process"/>
    <property type="evidence" value="ECO:0007669"/>
    <property type="project" value="InterPro"/>
</dbReference>
<feature type="binding site" evidence="9">
    <location>
        <position position="245"/>
    </location>
    <ligand>
        <name>sn-glycerol 3-phosphate</name>
        <dbReference type="ChEBI" id="CHEBI:57597"/>
    </ligand>
</feature>
<dbReference type="GO" id="GO:0046167">
    <property type="term" value="P:glycerol-3-phosphate biosynthetic process"/>
    <property type="evidence" value="ECO:0007669"/>
    <property type="project" value="UniProtKB-UniRule"/>
</dbReference>
<feature type="binding site" evidence="9">
    <location>
        <position position="255"/>
    </location>
    <ligand>
        <name>sn-glycerol 3-phosphate</name>
        <dbReference type="ChEBI" id="CHEBI:57597"/>
    </ligand>
</feature>
<keyword evidence="5 9" id="KW-0520">NAD</keyword>
<evidence type="ECO:0000256" key="12">
    <source>
        <dbReference type="RuleBase" id="RU000437"/>
    </source>
</evidence>
<dbReference type="InterPro" id="IPR011128">
    <property type="entry name" value="G3P_DH_NAD-dep_N"/>
</dbReference>
<comment type="catalytic activity">
    <reaction evidence="9">
        <text>sn-glycerol 3-phosphate + NAD(+) = dihydroxyacetone phosphate + NADH + H(+)</text>
        <dbReference type="Rhea" id="RHEA:11092"/>
        <dbReference type="ChEBI" id="CHEBI:15378"/>
        <dbReference type="ChEBI" id="CHEBI:57540"/>
        <dbReference type="ChEBI" id="CHEBI:57597"/>
        <dbReference type="ChEBI" id="CHEBI:57642"/>
        <dbReference type="ChEBI" id="CHEBI:57945"/>
        <dbReference type="EC" id="1.1.1.94"/>
    </reaction>
</comment>
<dbReference type="InterPro" id="IPR006109">
    <property type="entry name" value="G3P_DH_NAD-dep_C"/>
</dbReference>
<sequence>MEPNVIAILGAGAWGTALGYCFASAGYKVRLWCYESEVATQITQYKTNTYYLPGITLPETLNATFNMSEVLNDVSYVVEAIPVSYMRSVLTKALPYVSEKQTWIVTSKGIEANTLLFPCDIVRSVLGYTISVGCVSGPSLASELVLRVPTALAIAHDNSDIRNKIHDLMSISWIRIIPSADLVGVQVCGALKNVYTIILGLLQGGNYGFNAQAYLFIKICKELESICAAVGGLESTVYSVAGIGDILVSSYGPSSKNKALGYALATGQSLDDFYRLGSVYPEGVNTARTIGALALKYGAHWPIATRLVYVLDKKLTIADYVRELLT</sequence>
<comment type="function">
    <text evidence="9">Catalyzes the reduction of the glycolytic intermediate dihydroxyacetone phosphate (DHAP) to sn-glycerol 3-phosphate (G3P), the key precursor for phospholipid synthesis.</text>
</comment>
<dbReference type="SUPFAM" id="SSF51735">
    <property type="entry name" value="NAD(P)-binding Rossmann-fold domains"/>
    <property type="match status" value="1"/>
</dbReference>
<keyword evidence="6 9" id="KW-0443">Lipid metabolism</keyword>
<dbReference type="GO" id="GO:0006650">
    <property type="term" value="P:glycerophospholipid metabolic process"/>
    <property type="evidence" value="ECO:0007669"/>
    <property type="project" value="UniProtKB-UniRule"/>
</dbReference>
<evidence type="ECO:0000256" key="5">
    <source>
        <dbReference type="ARBA" id="ARBA00023027"/>
    </source>
</evidence>
<dbReference type="GO" id="GO:0051287">
    <property type="term" value="F:NAD binding"/>
    <property type="evidence" value="ECO:0007669"/>
    <property type="project" value="InterPro"/>
</dbReference>
<evidence type="ECO:0000256" key="7">
    <source>
        <dbReference type="ARBA" id="ARBA00023209"/>
    </source>
</evidence>
<feature type="binding site" evidence="9">
    <location>
        <position position="139"/>
    </location>
    <ligand>
        <name>sn-glycerol 3-phosphate</name>
        <dbReference type="ChEBI" id="CHEBI:57597"/>
    </ligand>
</feature>
<dbReference type="PRINTS" id="PR00077">
    <property type="entry name" value="GPDHDRGNASE"/>
</dbReference>
<dbReference type="Gene3D" id="1.10.1040.10">
    <property type="entry name" value="N-(1-d-carboxylethyl)-l-norvaline Dehydrogenase, domain 2"/>
    <property type="match status" value="1"/>
</dbReference>
<dbReference type="EMBL" id="ARQD01000001">
    <property type="protein sequence ID" value="KIX85545.1"/>
    <property type="molecule type" value="Genomic_DNA"/>
</dbReference>
<gene>
    <name evidence="9" type="primary">gpsA</name>
    <name evidence="16" type="ORF">J120_01085</name>
</gene>
<keyword evidence="7 9" id="KW-0594">Phospholipid biosynthesis</keyword>
<comment type="catalytic activity">
    <reaction evidence="9 13">
        <text>sn-glycerol 3-phosphate + NADP(+) = dihydroxyacetone phosphate + NADPH + H(+)</text>
        <dbReference type="Rhea" id="RHEA:11096"/>
        <dbReference type="ChEBI" id="CHEBI:15378"/>
        <dbReference type="ChEBI" id="CHEBI:57597"/>
        <dbReference type="ChEBI" id="CHEBI:57642"/>
        <dbReference type="ChEBI" id="CHEBI:57783"/>
        <dbReference type="ChEBI" id="CHEBI:58349"/>
        <dbReference type="EC" id="1.1.1.94"/>
    </reaction>
</comment>
<dbReference type="PIRSF" id="PIRSF000114">
    <property type="entry name" value="Glycerol-3-P_dh"/>
    <property type="match status" value="1"/>
</dbReference>
<feature type="domain" description="Glycerol-3-phosphate dehydrogenase NAD-dependent N-terminal" evidence="14">
    <location>
        <begin position="6"/>
        <end position="160"/>
    </location>
</feature>
<keyword evidence="8 9" id="KW-1208">Phospholipid metabolism</keyword>
<dbReference type="InterPro" id="IPR036291">
    <property type="entry name" value="NAD(P)-bd_dom_sf"/>
</dbReference>
<evidence type="ECO:0000256" key="8">
    <source>
        <dbReference type="ARBA" id="ARBA00023264"/>
    </source>
</evidence>
<dbReference type="Pfam" id="PF07479">
    <property type="entry name" value="NAD_Gly3P_dh_C"/>
    <property type="match status" value="1"/>
</dbReference>
<keyword evidence="2 9" id="KW-0444">Lipid biosynthesis</keyword>
<dbReference type="EC" id="1.1.1.94" evidence="9"/>
<evidence type="ECO:0000256" key="2">
    <source>
        <dbReference type="ARBA" id="ARBA00022516"/>
    </source>
</evidence>
<dbReference type="NCBIfam" id="NF000940">
    <property type="entry name" value="PRK00094.1-2"/>
    <property type="match status" value="1"/>
</dbReference>
<dbReference type="GO" id="GO:0008654">
    <property type="term" value="P:phospholipid biosynthetic process"/>
    <property type="evidence" value="ECO:0007669"/>
    <property type="project" value="UniProtKB-KW"/>
</dbReference>
<organism evidence="16 17">
    <name type="scientific">candidate division TM6 bacterium JCVI TM6SC1</name>
    <dbReference type="NCBI Taxonomy" id="1306947"/>
    <lineage>
        <taxon>Bacteria</taxon>
        <taxon>Candidatus Babelota</taxon>
        <taxon>Vermiphilus</taxon>
    </lineage>
</organism>
<protein>
    <recommendedName>
        <fullName evidence="9">Glycerol-3-phosphate dehydrogenase [NAD(P)+]</fullName>
        <ecNumber evidence="9">1.1.1.94</ecNumber>
    </recommendedName>
    <alternativeName>
        <fullName evidence="9">NAD(P)(+)-dependent glycerol-3-phosphate dehydrogenase</fullName>
    </alternativeName>
    <alternativeName>
        <fullName evidence="9">NAD(P)H-dependent dihydroxyacetone-phosphate reductase</fullName>
    </alternativeName>
</protein>
<dbReference type="SUPFAM" id="SSF48179">
    <property type="entry name" value="6-phosphogluconate dehydrogenase C-terminal domain-like"/>
    <property type="match status" value="1"/>
</dbReference>
<feature type="binding site" evidence="9">
    <location>
        <position position="141"/>
    </location>
    <ligand>
        <name>NADPH</name>
        <dbReference type="ChEBI" id="CHEBI:57783"/>
    </ligand>
</feature>
<dbReference type="HAMAP" id="MF_00394">
    <property type="entry name" value="NAD_Glyc3P_dehydrog"/>
    <property type="match status" value="1"/>
</dbReference>
<feature type="binding site" evidence="9">
    <location>
        <position position="108"/>
    </location>
    <ligand>
        <name>sn-glycerol 3-phosphate</name>
        <dbReference type="ChEBI" id="CHEBI:57597"/>
    </ligand>
</feature>
<dbReference type="InterPro" id="IPR008927">
    <property type="entry name" value="6-PGluconate_DH-like_C_sf"/>
</dbReference>
<dbReference type="GO" id="GO:0141153">
    <property type="term" value="F:glycerol-3-phosphate dehydrogenase (NADP+) activity"/>
    <property type="evidence" value="ECO:0007669"/>
    <property type="project" value="RHEA"/>
</dbReference>
<feature type="binding site" evidence="9">
    <location>
        <position position="14"/>
    </location>
    <ligand>
        <name>NADPH</name>
        <dbReference type="ChEBI" id="CHEBI:57783"/>
    </ligand>
</feature>
<keyword evidence="3 9" id="KW-0521">NADP</keyword>
<accession>A0A0D2I2X6</accession>
<keyword evidence="9" id="KW-0547">Nucleotide-binding</keyword>
<evidence type="ECO:0000313" key="17">
    <source>
        <dbReference type="Proteomes" id="UP000032214"/>
    </source>
</evidence>
<feature type="binding site" evidence="11">
    <location>
        <position position="141"/>
    </location>
    <ligand>
        <name>NAD(+)</name>
        <dbReference type="ChEBI" id="CHEBI:57540"/>
    </ligand>
</feature>
<dbReference type="UniPathway" id="UPA00940"/>
<feature type="binding site" evidence="9">
    <location>
        <position position="137"/>
    </location>
    <ligand>
        <name>sn-glycerol 3-phosphate</name>
        <dbReference type="ChEBI" id="CHEBI:57597"/>
    </ligand>
</feature>
<comment type="caution">
    <text evidence="16">The sequence shown here is derived from an EMBL/GenBank/DDBJ whole genome shotgun (WGS) entry which is preliminary data.</text>
</comment>
<name>A0A0D2I2X6_9BACT</name>